<reference evidence="1" key="1">
    <citation type="submission" date="2022-10" db="EMBL/GenBank/DDBJ databases">
        <title>Comparative genomic analysis of Cohnella hashimotonis sp. nov., isolated from the International Space Station.</title>
        <authorList>
            <person name="Simpson A."/>
            <person name="Venkateswaran K."/>
        </authorList>
    </citation>
    <scope>NUCLEOTIDE SEQUENCE</scope>
    <source>
        <strain evidence="1">DSM 28161</strain>
    </source>
</reference>
<evidence type="ECO:0000313" key="1">
    <source>
        <dbReference type="EMBL" id="MDG0814048.1"/>
    </source>
</evidence>
<comment type="caution">
    <text evidence="1">The sequence shown here is derived from an EMBL/GenBank/DDBJ whole genome shotgun (WGS) entry which is preliminary data.</text>
</comment>
<evidence type="ECO:0000313" key="2">
    <source>
        <dbReference type="Proteomes" id="UP001153404"/>
    </source>
</evidence>
<dbReference type="Proteomes" id="UP001153404">
    <property type="component" value="Unassembled WGS sequence"/>
</dbReference>
<name>A0A9X4QWZ1_9BACL</name>
<accession>A0A9X4QWZ1</accession>
<gene>
    <name evidence="1" type="ORF">OMP40_35755</name>
</gene>
<keyword evidence="2" id="KW-1185">Reference proteome</keyword>
<sequence>MWNNKLIVAWSENKDSSINLHVKAFNGSSWSYIDGNDDNGLNVDASKWAQNSDLATDGTSLYIAWHETSDGQNQIYVKKVRWHLVDTSSRQRAGIRH</sequence>
<dbReference type="EMBL" id="JAPDIA010000009">
    <property type="protein sequence ID" value="MDG0814048.1"/>
    <property type="molecule type" value="Genomic_DNA"/>
</dbReference>
<protein>
    <submittedName>
        <fullName evidence="1">Uncharacterized protein</fullName>
    </submittedName>
</protein>
<proteinExistence type="predicted"/>
<dbReference type="RefSeq" id="WP_277538651.1">
    <property type="nucleotide sequence ID" value="NZ_JAPDIA010000009.1"/>
</dbReference>
<organism evidence="1 2">
    <name type="scientific">Cohnella rhizosphaerae</name>
    <dbReference type="NCBI Taxonomy" id="1457232"/>
    <lineage>
        <taxon>Bacteria</taxon>
        <taxon>Bacillati</taxon>
        <taxon>Bacillota</taxon>
        <taxon>Bacilli</taxon>
        <taxon>Bacillales</taxon>
        <taxon>Paenibacillaceae</taxon>
        <taxon>Cohnella</taxon>
    </lineage>
</organism>
<dbReference type="AlphaFoldDB" id="A0A9X4QWZ1"/>